<name>A0A2D1TW80_9ACTN</name>
<evidence type="ECO:0000313" key="5">
    <source>
        <dbReference type="Proteomes" id="UP000368032"/>
    </source>
</evidence>
<dbReference type="RefSeq" id="WP_099431747.1">
    <property type="nucleotide sequence ID" value="NZ_CABWIF010000024.1"/>
</dbReference>
<reference evidence="2 4" key="1">
    <citation type="submission" date="2017-10" db="EMBL/GenBank/DDBJ databases">
        <title>Complete genome sequence of Collinsella aerofaciens isolated from the gut of a healthy adult Indian.</title>
        <authorList>
            <person name="Bag S."/>
            <person name="Ghosh T.S."/>
            <person name="Das B."/>
        </authorList>
    </citation>
    <scope>NUCLEOTIDE SEQUENCE [LARGE SCALE GENOMIC DNA]</scope>
    <source>
        <strain evidence="4">indica</strain>
        <strain evidence="2">Indica</strain>
    </source>
</reference>
<evidence type="ECO:0000313" key="3">
    <source>
        <dbReference type="EMBL" id="VWL99117.1"/>
    </source>
</evidence>
<dbReference type="KEGG" id="caer:CSV91_02945"/>
<sequence>MTHAYSEMYLEDAMRTLGEAVDFALCDQGLTPAELTAIMSNALEMKQFERGMPRVVCGMAGDELARDIIAHAGLTPVRCRETYPFDRSPQYWAGWVMAYTQWMSSLGFNKLLEVAPLDWIIGSYHPLHEASEDKFAQIVIEKWNNAQADKKGLKAARKAAGLTQKQLAAQSGVKLRAIQLYEQNQLDLRRASVSSALALADTLNCTIEDLVWQPIALEYDSQAISSVKL</sequence>
<dbReference type="InterPro" id="IPR001387">
    <property type="entry name" value="Cro/C1-type_HTH"/>
</dbReference>
<dbReference type="SUPFAM" id="SSF47413">
    <property type="entry name" value="lambda repressor-like DNA-binding domains"/>
    <property type="match status" value="1"/>
</dbReference>
<dbReference type="GO" id="GO:0003677">
    <property type="term" value="F:DNA binding"/>
    <property type="evidence" value="ECO:0007669"/>
    <property type="project" value="InterPro"/>
</dbReference>
<dbReference type="CDD" id="cd00093">
    <property type="entry name" value="HTH_XRE"/>
    <property type="match status" value="1"/>
</dbReference>
<dbReference type="Gene3D" id="1.10.260.40">
    <property type="entry name" value="lambda repressor-like DNA-binding domains"/>
    <property type="match status" value="1"/>
</dbReference>
<gene>
    <name evidence="3" type="ORF">CKJAJONC_01914</name>
    <name evidence="2" type="ORF">CSV91_02945</name>
</gene>
<evidence type="ECO:0000259" key="1">
    <source>
        <dbReference type="PROSITE" id="PS50943"/>
    </source>
</evidence>
<reference evidence="3 5" key="2">
    <citation type="submission" date="2019-10" db="EMBL/GenBank/DDBJ databases">
        <authorList>
            <person name="Wolf R A."/>
        </authorList>
    </citation>
    <scope>NUCLEOTIDE SEQUENCE [LARGE SCALE GENOMIC DNA]</scope>
    <source>
        <strain evidence="3">Collinsella_aerofaciens_DSM_13712</strain>
    </source>
</reference>
<dbReference type="EMBL" id="CABWIF010000024">
    <property type="protein sequence ID" value="VWL99117.1"/>
    <property type="molecule type" value="Genomic_DNA"/>
</dbReference>
<accession>A0A2D1TW80</accession>
<dbReference type="AlphaFoldDB" id="A0A2D1TW80"/>
<dbReference type="SMART" id="SM00530">
    <property type="entry name" value="HTH_XRE"/>
    <property type="match status" value="1"/>
</dbReference>
<evidence type="ECO:0000313" key="2">
    <source>
        <dbReference type="EMBL" id="ATP53585.1"/>
    </source>
</evidence>
<evidence type="ECO:0000313" key="4">
    <source>
        <dbReference type="Proteomes" id="UP000225608"/>
    </source>
</evidence>
<organism evidence="2 4">
    <name type="scientific">Collinsella aerofaciens</name>
    <dbReference type="NCBI Taxonomy" id="74426"/>
    <lineage>
        <taxon>Bacteria</taxon>
        <taxon>Bacillati</taxon>
        <taxon>Actinomycetota</taxon>
        <taxon>Coriobacteriia</taxon>
        <taxon>Coriobacteriales</taxon>
        <taxon>Coriobacteriaceae</taxon>
        <taxon>Collinsella</taxon>
    </lineage>
</organism>
<proteinExistence type="predicted"/>
<dbReference type="Proteomes" id="UP000368032">
    <property type="component" value="Unassembled WGS sequence"/>
</dbReference>
<dbReference type="Pfam" id="PF01381">
    <property type="entry name" value="HTH_3"/>
    <property type="match status" value="1"/>
</dbReference>
<dbReference type="Proteomes" id="UP000225608">
    <property type="component" value="Chromosome"/>
</dbReference>
<dbReference type="InterPro" id="IPR010982">
    <property type="entry name" value="Lambda_DNA-bd_dom_sf"/>
</dbReference>
<dbReference type="EMBL" id="CP024160">
    <property type="protein sequence ID" value="ATP53585.1"/>
    <property type="molecule type" value="Genomic_DNA"/>
</dbReference>
<protein>
    <submittedName>
        <fullName evidence="3">Helix-turn-helix</fullName>
    </submittedName>
    <submittedName>
        <fullName evidence="2">Transcriptional regulator</fullName>
    </submittedName>
</protein>
<dbReference type="PROSITE" id="PS50943">
    <property type="entry name" value="HTH_CROC1"/>
    <property type="match status" value="1"/>
</dbReference>
<feature type="domain" description="HTH cro/C1-type" evidence="1">
    <location>
        <begin position="153"/>
        <end position="210"/>
    </location>
</feature>